<dbReference type="GO" id="GO:0008270">
    <property type="term" value="F:zinc ion binding"/>
    <property type="evidence" value="ECO:0007669"/>
    <property type="project" value="UniProtKB-KW"/>
</dbReference>
<reference evidence="6" key="1">
    <citation type="submission" date="2022-10" db="EMBL/GenBank/DDBJ databases">
        <title>Culturing micro-colonial fungi from biological soil crusts in the Mojave desert and describing Neophaeococcomyces mojavensis, and introducing the new genera and species Taxawa tesnikishii.</title>
        <authorList>
            <person name="Kurbessoian T."/>
            <person name="Stajich J.E."/>
        </authorList>
    </citation>
    <scope>NUCLEOTIDE SEQUENCE</scope>
    <source>
        <strain evidence="6">TK_35</strain>
    </source>
</reference>
<evidence type="ECO:0000259" key="5">
    <source>
        <dbReference type="PROSITE" id="PS50865"/>
    </source>
</evidence>
<dbReference type="PROSITE" id="PS50865">
    <property type="entry name" value="ZF_MYND_2"/>
    <property type="match status" value="1"/>
</dbReference>
<evidence type="ECO:0000313" key="7">
    <source>
        <dbReference type="Proteomes" id="UP001172681"/>
    </source>
</evidence>
<proteinExistence type="predicted"/>
<name>A0AA38YCH0_9EURO</name>
<dbReference type="SUPFAM" id="SSF144232">
    <property type="entry name" value="HIT/MYND zinc finger-like"/>
    <property type="match status" value="1"/>
</dbReference>
<comment type="caution">
    <text evidence="6">The sequence shown here is derived from an EMBL/GenBank/DDBJ whole genome shotgun (WGS) entry which is preliminary data.</text>
</comment>
<evidence type="ECO:0000313" key="6">
    <source>
        <dbReference type="EMBL" id="KAJ9644193.1"/>
    </source>
</evidence>
<dbReference type="InterPro" id="IPR002893">
    <property type="entry name" value="Znf_MYND"/>
</dbReference>
<evidence type="ECO:0000256" key="3">
    <source>
        <dbReference type="ARBA" id="ARBA00022833"/>
    </source>
</evidence>
<dbReference type="Gene3D" id="6.10.140.2220">
    <property type="match status" value="1"/>
</dbReference>
<dbReference type="Gene3D" id="1.10.220.160">
    <property type="match status" value="1"/>
</dbReference>
<sequence>MSNANTTTTTGIKTPYCFRCQQHPDLDDPPLKRCGSCHSRRYCSRECQRNDWPRHRDECCLLAQGKPVPNRQRTTMRLNWHPWGGPGPDTICYLKTSRPHLKDVSLSGPYYPFDRVFGQMFHHMAANHSPDGHDTLTEMLMAGTANSLQRLNAPLEDGNVMHFELIREENPEVARRLPGEVWCVFVATPHPDMYSRTERRPERFVEASDMEVRGTFTTGEAANVAAIEILEKLKAEAGPQAGIARQDADGLVKGGVYTRQGGTLSIKLVEARHETGSVTNVTAG</sequence>
<keyword evidence="7" id="KW-1185">Reference proteome</keyword>
<evidence type="ECO:0000256" key="1">
    <source>
        <dbReference type="ARBA" id="ARBA00022723"/>
    </source>
</evidence>
<dbReference type="Proteomes" id="UP001172681">
    <property type="component" value="Unassembled WGS sequence"/>
</dbReference>
<feature type="domain" description="MYND-type" evidence="5">
    <location>
        <begin position="17"/>
        <end position="59"/>
    </location>
</feature>
<dbReference type="Pfam" id="PF01753">
    <property type="entry name" value="zf-MYND"/>
    <property type="match status" value="1"/>
</dbReference>
<accession>A0AA38YCH0</accession>
<keyword evidence="1" id="KW-0479">Metal-binding</keyword>
<evidence type="ECO:0000256" key="4">
    <source>
        <dbReference type="PROSITE-ProRule" id="PRU00134"/>
    </source>
</evidence>
<dbReference type="AlphaFoldDB" id="A0AA38YCH0"/>
<keyword evidence="2 4" id="KW-0863">Zinc-finger</keyword>
<dbReference type="EMBL" id="JAPDRN010000006">
    <property type="protein sequence ID" value="KAJ9644193.1"/>
    <property type="molecule type" value="Genomic_DNA"/>
</dbReference>
<keyword evidence="3" id="KW-0862">Zinc</keyword>
<gene>
    <name evidence="6" type="ORF">H2204_001544</name>
</gene>
<organism evidence="6 7">
    <name type="scientific">Knufia peltigerae</name>
    <dbReference type="NCBI Taxonomy" id="1002370"/>
    <lineage>
        <taxon>Eukaryota</taxon>
        <taxon>Fungi</taxon>
        <taxon>Dikarya</taxon>
        <taxon>Ascomycota</taxon>
        <taxon>Pezizomycotina</taxon>
        <taxon>Eurotiomycetes</taxon>
        <taxon>Chaetothyriomycetidae</taxon>
        <taxon>Chaetothyriales</taxon>
        <taxon>Trichomeriaceae</taxon>
        <taxon>Knufia</taxon>
    </lineage>
</organism>
<evidence type="ECO:0000256" key="2">
    <source>
        <dbReference type="ARBA" id="ARBA00022771"/>
    </source>
</evidence>
<protein>
    <recommendedName>
        <fullName evidence="5">MYND-type domain-containing protein</fullName>
    </recommendedName>
</protein>